<dbReference type="GO" id="GO:0016740">
    <property type="term" value="F:transferase activity"/>
    <property type="evidence" value="ECO:0007669"/>
    <property type="project" value="UniProtKB-KW"/>
</dbReference>
<organism evidence="2 3">
    <name type="scientific">Cupriavidus basilensis</name>
    <dbReference type="NCBI Taxonomy" id="68895"/>
    <lineage>
        <taxon>Bacteria</taxon>
        <taxon>Pseudomonadati</taxon>
        <taxon>Pseudomonadota</taxon>
        <taxon>Betaproteobacteria</taxon>
        <taxon>Burkholderiales</taxon>
        <taxon>Burkholderiaceae</taxon>
        <taxon>Cupriavidus</taxon>
    </lineage>
</organism>
<name>A0A7M2H7A5_9BURK</name>
<dbReference type="RefSeq" id="WP_170301752.1">
    <property type="nucleotide sequence ID" value="NZ_CP062804.1"/>
</dbReference>
<dbReference type="InterPro" id="IPR038740">
    <property type="entry name" value="BioF2-like_GNAT_dom"/>
</dbReference>
<evidence type="ECO:0000259" key="1">
    <source>
        <dbReference type="Pfam" id="PF13480"/>
    </source>
</evidence>
<dbReference type="Pfam" id="PF13480">
    <property type="entry name" value="Acetyltransf_6"/>
    <property type="match status" value="1"/>
</dbReference>
<reference evidence="2 3" key="1">
    <citation type="submission" date="2020-10" db="EMBL/GenBank/DDBJ databases">
        <title>Complete genome sequence of Cupriavidus basilensis CCUG 49340T.</title>
        <authorList>
            <person name="Salva-Serra F."/>
            <person name="Donoso R.A."/>
            <person name="Cho K.H."/>
            <person name="Yoo J.A."/>
            <person name="Lee K."/>
            <person name="Yoon S.-H."/>
            <person name="Perez-Pantoja D."/>
            <person name="Moore E.R.B."/>
        </authorList>
    </citation>
    <scope>NUCLEOTIDE SEQUENCE [LARGE SCALE GENOMIC DNA]</scope>
    <source>
        <strain evidence="3">CCUG 49340</strain>
    </source>
</reference>
<gene>
    <name evidence="2" type="ORF">F7R26_023110</name>
</gene>
<proteinExistence type="predicted"/>
<protein>
    <submittedName>
        <fullName evidence="2">GNAT family N-acetyltransferase</fullName>
    </submittedName>
</protein>
<dbReference type="SUPFAM" id="SSF55729">
    <property type="entry name" value="Acyl-CoA N-acyltransferases (Nat)"/>
    <property type="match status" value="1"/>
</dbReference>
<dbReference type="Proteomes" id="UP000397656">
    <property type="component" value="Chromosome 2"/>
</dbReference>
<accession>A0A7M2H7A5</accession>
<evidence type="ECO:0000313" key="2">
    <source>
        <dbReference type="EMBL" id="QOT80347.1"/>
    </source>
</evidence>
<sequence length="383" mass="42774">MTNDALQHKVISDIAAFRALQPEWDALWHTAQGEHFQAFAYCASSLEVVAAAAGHKLHCVVGRRRGALKVLWPLVSYRKLCWRFVQPLAPAYNPPHDMLVEPGPDAANLVAATWRAMLASVRPDLVYLPRVRSGSLLHRCVTSDARVAHRLDESTPVALLREHAEWPAFCRSRVGRSRNPPAYLQRRIAAQGTITIAIVDHTDSRAASFVDWLLLHKRRWAQRGDVESAWLFSDDSRQFLIRLMTQGDGQSRLFRLFVLMLDGAPVAINLLAVRSHCVDLIMNTYDAAYARLSPGTVLIDACVNWAFDNHLDFDFGAGGQSYKQYWSNGVAYATQSLHLAHTQWGLAGYRLNQGALWARERVAWLRERASDTAGKPAESSAAG</sequence>
<keyword evidence="2" id="KW-0808">Transferase</keyword>
<evidence type="ECO:0000313" key="3">
    <source>
        <dbReference type="Proteomes" id="UP000397656"/>
    </source>
</evidence>
<dbReference type="EMBL" id="CP062804">
    <property type="protein sequence ID" value="QOT80347.1"/>
    <property type="molecule type" value="Genomic_DNA"/>
</dbReference>
<feature type="domain" description="BioF2-like acetyltransferase" evidence="1">
    <location>
        <begin position="185"/>
        <end position="324"/>
    </location>
</feature>
<dbReference type="AlphaFoldDB" id="A0A7M2H7A5"/>
<dbReference type="GeneID" id="98403825"/>
<dbReference type="InterPro" id="IPR016181">
    <property type="entry name" value="Acyl_CoA_acyltransferase"/>
</dbReference>